<evidence type="ECO:0000256" key="1">
    <source>
        <dbReference type="SAM" id="MobiDB-lite"/>
    </source>
</evidence>
<dbReference type="Proteomes" id="UP000053268">
    <property type="component" value="Unassembled WGS sequence"/>
</dbReference>
<dbReference type="STRING" id="66420.A0A194PQL5"/>
<organism evidence="2 3">
    <name type="scientific">Papilio xuthus</name>
    <name type="common">Asian swallowtail butterfly</name>
    <dbReference type="NCBI Taxonomy" id="66420"/>
    <lineage>
        <taxon>Eukaryota</taxon>
        <taxon>Metazoa</taxon>
        <taxon>Ecdysozoa</taxon>
        <taxon>Arthropoda</taxon>
        <taxon>Hexapoda</taxon>
        <taxon>Insecta</taxon>
        <taxon>Pterygota</taxon>
        <taxon>Neoptera</taxon>
        <taxon>Endopterygota</taxon>
        <taxon>Lepidoptera</taxon>
        <taxon>Glossata</taxon>
        <taxon>Ditrysia</taxon>
        <taxon>Papilionoidea</taxon>
        <taxon>Papilionidae</taxon>
        <taxon>Papilioninae</taxon>
        <taxon>Papilio</taxon>
    </lineage>
</organism>
<dbReference type="AlphaFoldDB" id="A0A194PQL5"/>
<reference evidence="2 3" key="1">
    <citation type="journal article" date="2015" name="Nat. Commun.">
        <title>Outbred genome sequencing and CRISPR/Cas9 gene editing in butterflies.</title>
        <authorList>
            <person name="Li X."/>
            <person name="Fan D."/>
            <person name="Zhang W."/>
            <person name="Liu G."/>
            <person name="Zhang L."/>
            <person name="Zhao L."/>
            <person name="Fang X."/>
            <person name="Chen L."/>
            <person name="Dong Y."/>
            <person name="Chen Y."/>
            <person name="Ding Y."/>
            <person name="Zhao R."/>
            <person name="Feng M."/>
            <person name="Zhu Y."/>
            <person name="Feng Y."/>
            <person name="Jiang X."/>
            <person name="Zhu D."/>
            <person name="Xiang H."/>
            <person name="Feng X."/>
            <person name="Li S."/>
            <person name="Wang J."/>
            <person name="Zhang G."/>
            <person name="Kronforst M.R."/>
            <person name="Wang W."/>
        </authorList>
    </citation>
    <scope>NUCLEOTIDE SEQUENCE [LARGE SCALE GENOMIC DNA]</scope>
    <source>
        <strain evidence="2">Ya'a_city_454_Px</strain>
        <tissue evidence="2">Whole body</tissue>
    </source>
</reference>
<evidence type="ECO:0000313" key="3">
    <source>
        <dbReference type="Proteomes" id="UP000053268"/>
    </source>
</evidence>
<evidence type="ECO:0000313" key="2">
    <source>
        <dbReference type="EMBL" id="KPI93425.1"/>
    </source>
</evidence>
<accession>A0A194PQL5</accession>
<keyword evidence="3" id="KW-1185">Reference proteome</keyword>
<proteinExistence type="predicted"/>
<name>A0A194PQL5_PAPXU</name>
<feature type="compositionally biased region" description="Basic and acidic residues" evidence="1">
    <location>
        <begin position="338"/>
        <end position="347"/>
    </location>
</feature>
<feature type="region of interest" description="Disordered" evidence="1">
    <location>
        <begin position="83"/>
        <end position="103"/>
    </location>
</feature>
<feature type="compositionally biased region" description="Basic and acidic residues" evidence="1">
    <location>
        <begin position="89"/>
        <end position="103"/>
    </location>
</feature>
<protein>
    <submittedName>
        <fullName evidence="2">Uncharacterized protein</fullName>
    </submittedName>
</protein>
<sequence>MSLFVDLRQIKTSVTNLSEMVDKISSSAFKERTKGECTKNIDSSFYSGSIYKPTTLGFGVRFSQSQEDVYQNMPSSRLRSHVSLPNLGKADEDMDKTSSARKDDHPKIVEIDDESASNCNSSKHVLQISSDNINDWILASVKKRPHFDDSGETHPVDFLENVKYYIAEINIAAEKQLPFIISCLDGIPLLWARCFRNEFKQVEDFYEAFEQEYWGPERQKLILYDMKLGKYDEGKSRMAMSEYFLHKVTNYKHLTPPPSDLEIIYSLAAHFPSAVELEMRLTPKPTLREAYSLLRRREGESTDFLPNYLFEMCEAYQRGRRPAPPDHRHQGSQASCTADKENKHLKQ</sequence>
<dbReference type="EMBL" id="KQ459602">
    <property type="protein sequence ID" value="KPI93425.1"/>
    <property type="molecule type" value="Genomic_DNA"/>
</dbReference>
<feature type="region of interest" description="Disordered" evidence="1">
    <location>
        <begin position="319"/>
        <end position="347"/>
    </location>
</feature>
<gene>
    <name evidence="2" type="ORF">RR46_10685</name>
</gene>